<evidence type="ECO:0000313" key="1">
    <source>
        <dbReference type="EMBL" id="AEB08511.1"/>
    </source>
</evidence>
<evidence type="ECO:0000313" key="2">
    <source>
        <dbReference type="Proteomes" id="UP000000483"/>
    </source>
</evidence>
<dbReference type="KEGG" id="dao:Desac_0628"/>
<sequence length="140" mass="16010">MALGINLLFRMGRKLVAAPLEDSGLLPNRYYYSQALDALEGNDFPECLRYLRLAGADQRRKARLVSQLLILRCRMLQEQHKLHVQTLQEMLRINCGDGLDRRYQEILTEEQKAIGLLEGYVRDAQGLFALIPNSISVTPH</sequence>
<reference evidence="2" key="2">
    <citation type="submission" date="2011-03" db="EMBL/GenBank/DDBJ databases">
        <title>The complete genome of Desulfobacca acetoxidans DSM 11109.</title>
        <authorList>
            <consortium name="US DOE Joint Genome Institute (JGI-PGF)"/>
            <person name="Lucas S."/>
            <person name="Copeland A."/>
            <person name="Lapidus A."/>
            <person name="Bruce D."/>
            <person name="Goodwin L."/>
            <person name="Pitluck S."/>
            <person name="Peters L."/>
            <person name="Kyrpides N."/>
            <person name="Mavromatis K."/>
            <person name="Ivanova N."/>
            <person name="Ovchinnikova G."/>
            <person name="Teshima H."/>
            <person name="Detter J.C."/>
            <person name="Han C."/>
            <person name="Land M."/>
            <person name="Hauser L."/>
            <person name="Markowitz V."/>
            <person name="Cheng J.-F."/>
            <person name="Hugenholtz P."/>
            <person name="Woyke T."/>
            <person name="Wu D."/>
            <person name="Spring S."/>
            <person name="Schueler E."/>
            <person name="Brambilla E."/>
            <person name="Klenk H.-P."/>
            <person name="Eisen J.A."/>
        </authorList>
    </citation>
    <scope>NUCLEOTIDE SEQUENCE [LARGE SCALE GENOMIC DNA]</scope>
    <source>
        <strain evidence="2">ATCC 700848 / DSM 11109 / ASRB2</strain>
    </source>
</reference>
<dbReference type="EMBL" id="CP002629">
    <property type="protein sequence ID" value="AEB08511.1"/>
    <property type="molecule type" value="Genomic_DNA"/>
</dbReference>
<name>F2NG98_DESAR</name>
<reference evidence="1 2" key="1">
    <citation type="journal article" date="2011" name="Stand. Genomic Sci.">
        <title>Complete genome sequence of the acetate-degrading sulfate reducer Desulfobacca acetoxidans type strain (ASRB2).</title>
        <authorList>
            <person name="Goker M."/>
            <person name="Teshima H."/>
            <person name="Lapidus A."/>
            <person name="Nolan M."/>
            <person name="Lucas S."/>
            <person name="Hammon N."/>
            <person name="Deshpande S."/>
            <person name="Cheng J.F."/>
            <person name="Tapia R."/>
            <person name="Han C."/>
            <person name="Goodwin L."/>
            <person name="Pitluck S."/>
            <person name="Huntemann M."/>
            <person name="Liolios K."/>
            <person name="Ivanova N."/>
            <person name="Pagani I."/>
            <person name="Mavromatis K."/>
            <person name="Ovchinikova G."/>
            <person name="Pati A."/>
            <person name="Chen A."/>
            <person name="Palaniappan K."/>
            <person name="Land M."/>
            <person name="Hauser L."/>
            <person name="Brambilla E.M."/>
            <person name="Rohde M."/>
            <person name="Spring S."/>
            <person name="Detter J.C."/>
            <person name="Woyke T."/>
            <person name="Bristow J."/>
            <person name="Eisen J.A."/>
            <person name="Markowitz V."/>
            <person name="Hugenholtz P."/>
            <person name="Kyrpides N.C."/>
            <person name="Klenk H.P."/>
        </authorList>
    </citation>
    <scope>NUCLEOTIDE SEQUENCE [LARGE SCALE GENOMIC DNA]</scope>
    <source>
        <strain evidence="2">ATCC 700848 / DSM 11109 / ASRB2</strain>
    </source>
</reference>
<dbReference type="STRING" id="880072.Desac_0628"/>
<proteinExistence type="predicted"/>
<keyword evidence="2" id="KW-1185">Reference proteome</keyword>
<dbReference type="Proteomes" id="UP000000483">
    <property type="component" value="Chromosome"/>
</dbReference>
<dbReference type="RefSeq" id="WP_013705624.1">
    <property type="nucleotide sequence ID" value="NC_015388.1"/>
</dbReference>
<organism evidence="1 2">
    <name type="scientific">Desulfobacca acetoxidans (strain ATCC 700848 / DSM 11109 / ASRB2)</name>
    <dbReference type="NCBI Taxonomy" id="880072"/>
    <lineage>
        <taxon>Bacteria</taxon>
        <taxon>Pseudomonadati</taxon>
        <taxon>Thermodesulfobacteriota</taxon>
        <taxon>Desulfobaccia</taxon>
        <taxon>Desulfobaccales</taxon>
        <taxon>Desulfobaccaceae</taxon>
        <taxon>Desulfobacca</taxon>
    </lineage>
</organism>
<dbReference type="AlphaFoldDB" id="F2NG98"/>
<accession>F2NG98</accession>
<dbReference type="HOGENOM" id="CLU_1831910_0_0_7"/>
<gene>
    <name evidence="1" type="ordered locus">Desac_0628</name>
</gene>
<protein>
    <submittedName>
        <fullName evidence="1">Uncharacterized protein</fullName>
    </submittedName>
</protein>